<feature type="transmembrane region" description="Helical" evidence="7">
    <location>
        <begin position="352"/>
        <end position="369"/>
    </location>
</feature>
<protein>
    <submittedName>
        <fullName evidence="10">ComEC/Rec2 family competence protein</fullName>
    </submittedName>
</protein>
<dbReference type="PANTHER" id="PTHR30619:SF1">
    <property type="entry name" value="RECOMBINATION PROTEIN 2"/>
    <property type="match status" value="1"/>
</dbReference>
<evidence type="ECO:0000256" key="4">
    <source>
        <dbReference type="ARBA" id="ARBA00022989"/>
    </source>
</evidence>
<dbReference type="Pfam" id="PF13567">
    <property type="entry name" value="DUF4131"/>
    <property type="match status" value="1"/>
</dbReference>
<comment type="subcellular location">
    <subcellularLocation>
        <location evidence="1">Cell membrane</location>
        <topology evidence="1">Multi-pass membrane protein</topology>
    </subcellularLocation>
</comment>
<evidence type="ECO:0000259" key="8">
    <source>
        <dbReference type="Pfam" id="PF03772"/>
    </source>
</evidence>
<evidence type="ECO:0000256" key="2">
    <source>
        <dbReference type="ARBA" id="ARBA00022475"/>
    </source>
</evidence>
<feature type="transmembrane region" description="Helical" evidence="7">
    <location>
        <begin position="437"/>
        <end position="459"/>
    </location>
</feature>
<evidence type="ECO:0000256" key="1">
    <source>
        <dbReference type="ARBA" id="ARBA00004651"/>
    </source>
</evidence>
<accession>A0ABV3R6H9</accession>
<feature type="domain" description="DUF4131" evidence="9">
    <location>
        <begin position="74"/>
        <end position="229"/>
    </location>
</feature>
<dbReference type="InterPro" id="IPR025405">
    <property type="entry name" value="DUF4131"/>
</dbReference>
<sequence length="749" mass="79471">MATRAACEDILPQAAPEGAALQHRPWNSARRLSRGLEGIERFLAGAGFDRVPWLAVAFGIGIAIWFALPSPGHWLALMVACAGLSASFAALLHKYGRYPYLRLSGIVIPLVVAAGCGSVWARSHLVGAAPIPGPVVVTLEGRILSVEVQPAQERSRLVMATREPGTARPIRVRINLPDRLAPGSRFNTGDLVRVRARLMPPAPPMLPGAYNFARTAWFKGLAATGTALSAPEILRSSDSASLVSGAQRNISAHVRARLDGGEAGIAAALATGDTGGIPEADAQAMRDAGLAHLLSISGLHVSAVIGAVYFVALKLLAFWPWLTLRVRLPVVGAGFGALAGIAYTLLTGAQVPTVRSCIGALLVLIALAIGREPLSLRMLAIAAFLVMLLWPEALMGPSFQMSFAAVLAIIALSGAGPIRRFLAPREEGVPARALRHLALVLLTGLVIEFALMPIGLYHFHRAGICGAFANVVAIPLTTLVVMPALLLALLMDLIGLGAPFWWIAGEGIAALNALAHWIASRPGAVTVMPAMAGGAFSLFIAGGLWLGLWSGKIRWFGLAPAVAGVLLVATARPPDLLISGDGRHVGLLSKTRDALFVLRETRSDFVRDNLLEIAGMQGTPVPFTRLAGANCNSDACVIAVQRGSYRWHLLLTRGRYTVPERALAAVCERVDIVISDRWLPRSCRPRWLKADRRTLARTGGLAIDLAHASVMSVAEGEGQHGWWRSEADRPRQRERTRAATAGVSTAVGE</sequence>
<feature type="transmembrane region" description="Helical" evidence="7">
    <location>
        <begin position="74"/>
        <end position="93"/>
    </location>
</feature>
<feature type="transmembrane region" description="Helical" evidence="7">
    <location>
        <begin position="500"/>
        <end position="519"/>
    </location>
</feature>
<evidence type="ECO:0000256" key="3">
    <source>
        <dbReference type="ARBA" id="ARBA00022692"/>
    </source>
</evidence>
<name>A0ABV3R6H9_9SPHN</name>
<keyword evidence="5 7" id="KW-0472">Membrane</keyword>
<dbReference type="InterPro" id="IPR004477">
    <property type="entry name" value="ComEC_N"/>
</dbReference>
<feature type="transmembrane region" description="Helical" evidence="7">
    <location>
        <begin position="293"/>
        <end position="316"/>
    </location>
</feature>
<dbReference type="PANTHER" id="PTHR30619">
    <property type="entry name" value="DNA INTERNALIZATION/COMPETENCE PROTEIN COMEC/REC2"/>
    <property type="match status" value="1"/>
</dbReference>
<comment type="caution">
    <text evidence="10">The sequence shown here is derived from an EMBL/GenBank/DDBJ whole genome shotgun (WGS) entry which is preliminary data.</text>
</comment>
<evidence type="ECO:0000313" key="10">
    <source>
        <dbReference type="EMBL" id="MEW9853696.1"/>
    </source>
</evidence>
<dbReference type="RefSeq" id="WP_367767873.1">
    <property type="nucleotide sequence ID" value="NZ_JBFNXR010000012.1"/>
</dbReference>
<keyword evidence="4 7" id="KW-1133">Transmembrane helix</keyword>
<evidence type="ECO:0000256" key="7">
    <source>
        <dbReference type="SAM" id="Phobius"/>
    </source>
</evidence>
<evidence type="ECO:0000259" key="9">
    <source>
        <dbReference type="Pfam" id="PF13567"/>
    </source>
</evidence>
<feature type="transmembrane region" description="Helical" evidence="7">
    <location>
        <begin position="51"/>
        <end position="68"/>
    </location>
</feature>
<feature type="domain" description="ComEC/Rec2-related protein" evidence="8">
    <location>
        <begin position="269"/>
        <end position="550"/>
    </location>
</feature>
<proteinExistence type="predicted"/>
<keyword evidence="2" id="KW-1003">Cell membrane</keyword>
<keyword evidence="3 7" id="KW-0812">Transmembrane</keyword>
<feature type="transmembrane region" description="Helical" evidence="7">
    <location>
        <begin position="525"/>
        <end position="546"/>
    </location>
</feature>
<dbReference type="NCBIfam" id="TIGR00360">
    <property type="entry name" value="ComEC_N-term"/>
    <property type="match status" value="1"/>
</dbReference>
<dbReference type="Proteomes" id="UP001556118">
    <property type="component" value="Unassembled WGS sequence"/>
</dbReference>
<evidence type="ECO:0000313" key="11">
    <source>
        <dbReference type="Proteomes" id="UP001556118"/>
    </source>
</evidence>
<feature type="transmembrane region" description="Helical" evidence="7">
    <location>
        <begin position="328"/>
        <end position="346"/>
    </location>
</feature>
<dbReference type="InterPro" id="IPR052159">
    <property type="entry name" value="Competence_DNA_uptake"/>
</dbReference>
<gene>
    <name evidence="10" type="ORF">ABUH87_00610</name>
</gene>
<feature type="compositionally biased region" description="Basic and acidic residues" evidence="6">
    <location>
        <begin position="723"/>
        <end position="737"/>
    </location>
</feature>
<feature type="region of interest" description="Disordered" evidence="6">
    <location>
        <begin position="721"/>
        <end position="749"/>
    </location>
</feature>
<evidence type="ECO:0000256" key="6">
    <source>
        <dbReference type="SAM" id="MobiDB-lite"/>
    </source>
</evidence>
<keyword evidence="11" id="KW-1185">Reference proteome</keyword>
<feature type="transmembrane region" description="Helical" evidence="7">
    <location>
        <begin position="553"/>
        <end position="571"/>
    </location>
</feature>
<dbReference type="Pfam" id="PF03772">
    <property type="entry name" value="Competence"/>
    <property type="match status" value="1"/>
</dbReference>
<organism evidence="10 11">
    <name type="scientific">Novosphingobium rhizovicinum</name>
    <dbReference type="NCBI Taxonomy" id="3228928"/>
    <lineage>
        <taxon>Bacteria</taxon>
        <taxon>Pseudomonadati</taxon>
        <taxon>Pseudomonadota</taxon>
        <taxon>Alphaproteobacteria</taxon>
        <taxon>Sphingomonadales</taxon>
        <taxon>Sphingomonadaceae</taxon>
        <taxon>Novosphingobium</taxon>
    </lineage>
</organism>
<feature type="transmembrane region" description="Helical" evidence="7">
    <location>
        <begin position="100"/>
        <end position="121"/>
    </location>
</feature>
<evidence type="ECO:0000256" key="5">
    <source>
        <dbReference type="ARBA" id="ARBA00023136"/>
    </source>
</evidence>
<feature type="transmembrane region" description="Helical" evidence="7">
    <location>
        <begin position="399"/>
        <end position="416"/>
    </location>
</feature>
<feature type="transmembrane region" description="Helical" evidence="7">
    <location>
        <begin position="376"/>
        <end position="393"/>
    </location>
</feature>
<feature type="transmembrane region" description="Helical" evidence="7">
    <location>
        <begin position="471"/>
        <end position="493"/>
    </location>
</feature>
<dbReference type="EMBL" id="JBFNXR010000012">
    <property type="protein sequence ID" value="MEW9853696.1"/>
    <property type="molecule type" value="Genomic_DNA"/>
</dbReference>
<reference evidence="10 11" key="1">
    <citation type="submission" date="2024-06" db="EMBL/GenBank/DDBJ databases">
        <title>Novosphingobium rhizovicinus M1R2S20.</title>
        <authorList>
            <person name="Sun J.-Q."/>
        </authorList>
    </citation>
    <scope>NUCLEOTIDE SEQUENCE [LARGE SCALE GENOMIC DNA]</scope>
    <source>
        <strain evidence="10 11">M1R2S20</strain>
    </source>
</reference>